<dbReference type="PROSITE" id="PS50404">
    <property type="entry name" value="GST_NTER"/>
    <property type="match status" value="1"/>
</dbReference>
<feature type="domain" description="GST C-terminal" evidence="6">
    <location>
        <begin position="103"/>
        <end position="226"/>
    </location>
</feature>
<gene>
    <name evidence="7" type="ORF">FGIG_08130</name>
</gene>
<dbReference type="InterPro" id="IPR040079">
    <property type="entry name" value="Glutathione_S-Trfase"/>
</dbReference>
<dbReference type="STRING" id="46835.A0A504Y626"/>
<dbReference type="Gene3D" id="1.20.1050.10">
    <property type="match status" value="1"/>
</dbReference>
<sequence>MIDLAGICAVVNKRIVNFLFIKLIYFNFRGRGELIRLVFHATNTDFVDHRVEFSDWPELKPTIPGGRLPSLQVTKPDGTVEHYEESMAIARWIARKHNLMGTTDEEYYKIERIIGQCADMDKEFFKVFIAPPAEREKVQMEIMKSTVPRMLDIICDSVKNSGSKFVAGSQPTLGDLCLMVSTDQVMKADPTLIRDKYKQLISIRDHVLDHFPKLREYLNSRSETPF</sequence>
<dbReference type="PANTHER" id="PTHR11571">
    <property type="entry name" value="GLUTATHIONE S-TRANSFERASE"/>
    <property type="match status" value="1"/>
</dbReference>
<dbReference type="Gene3D" id="3.40.30.10">
    <property type="entry name" value="Glutaredoxin"/>
    <property type="match status" value="1"/>
</dbReference>
<protein>
    <submittedName>
        <fullName evidence="7">Prostaglandin-H2 D-isomerase</fullName>
    </submittedName>
</protein>
<dbReference type="InterPro" id="IPR010987">
    <property type="entry name" value="Glutathione-S-Trfase_C-like"/>
</dbReference>
<dbReference type="CDD" id="cd03039">
    <property type="entry name" value="GST_N_Sigma_like"/>
    <property type="match status" value="1"/>
</dbReference>
<dbReference type="GO" id="GO:0016853">
    <property type="term" value="F:isomerase activity"/>
    <property type="evidence" value="ECO:0007669"/>
    <property type="project" value="UniProtKB-KW"/>
</dbReference>
<dbReference type="InterPro" id="IPR036282">
    <property type="entry name" value="Glutathione-S-Trfase_C_sf"/>
</dbReference>
<evidence type="ECO:0000259" key="5">
    <source>
        <dbReference type="PROSITE" id="PS50404"/>
    </source>
</evidence>
<dbReference type="CDD" id="cd03192">
    <property type="entry name" value="GST_C_Sigma_like"/>
    <property type="match status" value="1"/>
</dbReference>
<dbReference type="SFLD" id="SFLDS00019">
    <property type="entry name" value="Glutathione_Transferase_(cytos"/>
    <property type="match status" value="1"/>
</dbReference>
<evidence type="ECO:0000313" key="7">
    <source>
        <dbReference type="EMBL" id="TPP56383.1"/>
    </source>
</evidence>
<dbReference type="PROSITE" id="PS50405">
    <property type="entry name" value="GST_CTER"/>
    <property type="match status" value="1"/>
</dbReference>
<evidence type="ECO:0000256" key="3">
    <source>
        <dbReference type="ARBA" id="ARBA00005861"/>
    </source>
</evidence>
<evidence type="ECO:0000259" key="6">
    <source>
        <dbReference type="PROSITE" id="PS50405"/>
    </source>
</evidence>
<dbReference type="GO" id="GO:0006749">
    <property type="term" value="P:glutathione metabolic process"/>
    <property type="evidence" value="ECO:0007669"/>
    <property type="project" value="TreeGrafter"/>
</dbReference>
<dbReference type="Proteomes" id="UP000316759">
    <property type="component" value="Unassembled WGS sequence"/>
</dbReference>
<keyword evidence="7" id="KW-0413">Isomerase</keyword>
<dbReference type="Pfam" id="PF14497">
    <property type="entry name" value="GST_C_3"/>
    <property type="match status" value="1"/>
</dbReference>
<accession>A0A504Y626</accession>
<dbReference type="AlphaFoldDB" id="A0A504Y626"/>
<dbReference type="SUPFAM" id="SSF47616">
    <property type="entry name" value="GST C-terminal domain-like"/>
    <property type="match status" value="1"/>
</dbReference>
<evidence type="ECO:0000256" key="1">
    <source>
        <dbReference type="ARBA" id="ARBA00002446"/>
    </source>
</evidence>
<dbReference type="InterPro" id="IPR050213">
    <property type="entry name" value="GST_superfamily"/>
</dbReference>
<evidence type="ECO:0000256" key="4">
    <source>
        <dbReference type="ARBA" id="ARBA00011738"/>
    </source>
</evidence>
<comment type="function">
    <text evidence="1">GST isoenzymes appear to play a central role in the parasite detoxification system. Other functions are also suspected including a role in increasing the solubility of haematin in the parasite gut.</text>
</comment>
<dbReference type="PANTHER" id="PTHR11571:SF150">
    <property type="entry name" value="GLUTATHIONE S-TRANSFERASE"/>
    <property type="match status" value="1"/>
</dbReference>
<keyword evidence="8" id="KW-1185">Reference proteome</keyword>
<dbReference type="EMBL" id="SUNJ01014594">
    <property type="protein sequence ID" value="TPP56383.1"/>
    <property type="molecule type" value="Genomic_DNA"/>
</dbReference>
<dbReference type="SUPFAM" id="SSF52833">
    <property type="entry name" value="Thioredoxin-like"/>
    <property type="match status" value="1"/>
</dbReference>
<dbReference type="InterPro" id="IPR004046">
    <property type="entry name" value="GST_C"/>
</dbReference>
<proteinExistence type="inferred from homology"/>
<comment type="subunit">
    <text evidence="4">Homodimer.</text>
</comment>
<evidence type="ECO:0000313" key="8">
    <source>
        <dbReference type="Proteomes" id="UP000316759"/>
    </source>
</evidence>
<feature type="domain" description="GST N-terminal" evidence="5">
    <location>
        <begin position="19"/>
        <end position="101"/>
    </location>
</feature>
<dbReference type="GO" id="GO:0004364">
    <property type="term" value="F:glutathione transferase activity"/>
    <property type="evidence" value="ECO:0007669"/>
    <property type="project" value="TreeGrafter"/>
</dbReference>
<reference evidence="7 8" key="1">
    <citation type="submission" date="2019-04" db="EMBL/GenBank/DDBJ databases">
        <title>Annotation for the trematode Fasciola gigantica.</title>
        <authorList>
            <person name="Choi Y.-J."/>
        </authorList>
    </citation>
    <scope>NUCLEOTIDE SEQUENCE [LARGE SCALE GENOMIC DNA]</scope>
    <source>
        <strain evidence="7">Uganda_cow_1</strain>
    </source>
</reference>
<dbReference type="SFLD" id="SFLDG00363">
    <property type="entry name" value="AMPS_(cytGST):_Alpha-__Mu-__Pi"/>
    <property type="match status" value="1"/>
</dbReference>
<dbReference type="InterPro" id="IPR004045">
    <property type="entry name" value="Glutathione_S-Trfase_N"/>
</dbReference>
<dbReference type="OrthoDB" id="414243at2759"/>
<comment type="caution">
    <text evidence="7">The sequence shown here is derived from an EMBL/GenBank/DDBJ whole genome shotgun (WGS) entry which is preliminary data.</text>
</comment>
<evidence type="ECO:0000256" key="2">
    <source>
        <dbReference type="ARBA" id="ARBA00003701"/>
    </source>
</evidence>
<organism evidence="7 8">
    <name type="scientific">Fasciola gigantica</name>
    <name type="common">Giant liver fluke</name>
    <dbReference type="NCBI Taxonomy" id="46835"/>
    <lineage>
        <taxon>Eukaryota</taxon>
        <taxon>Metazoa</taxon>
        <taxon>Spiralia</taxon>
        <taxon>Lophotrochozoa</taxon>
        <taxon>Platyhelminthes</taxon>
        <taxon>Trematoda</taxon>
        <taxon>Digenea</taxon>
        <taxon>Plagiorchiida</taxon>
        <taxon>Echinostomata</taxon>
        <taxon>Echinostomatoidea</taxon>
        <taxon>Fasciolidae</taxon>
        <taxon>Fasciola</taxon>
    </lineage>
</organism>
<dbReference type="InterPro" id="IPR036249">
    <property type="entry name" value="Thioredoxin-like_sf"/>
</dbReference>
<dbReference type="SFLD" id="SFLDG01205">
    <property type="entry name" value="AMPS.1"/>
    <property type="match status" value="1"/>
</dbReference>
<comment type="similarity">
    <text evidence="3">Belongs to the GST superfamily. Mu family.</text>
</comment>
<name>A0A504Y626_FASGI</name>
<comment type="function">
    <text evidence="2">Conjugation of reduced glutathione to a wide number of exogenous and endogenous hydrophobic electrophiles.</text>
</comment>